<gene>
    <name evidence="1" type="ORF">ABIA52_000159</name>
</gene>
<organism evidence="1 2">
    <name type="scientific">Paenarthrobacter histidinolovorans</name>
    <dbReference type="NCBI Taxonomy" id="43664"/>
    <lineage>
        <taxon>Bacteria</taxon>
        <taxon>Bacillati</taxon>
        <taxon>Actinomycetota</taxon>
        <taxon>Actinomycetes</taxon>
        <taxon>Micrococcales</taxon>
        <taxon>Micrococcaceae</taxon>
        <taxon>Paenarthrobacter</taxon>
    </lineage>
</organism>
<name>A0ABW8N2Q6_9MICC</name>
<keyword evidence="2" id="KW-1185">Reference proteome</keyword>
<evidence type="ECO:0000313" key="2">
    <source>
        <dbReference type="Proteomes" id="UP001620520"/>
    </source>
</evidence>
<evidence type="ECO:0000313" key="1">
    <source>
        <dbReference type="EMBL" id="MFK4637270.1"/>
    </source>
</evidence>
<sequence>MPWCVMEFTTSKDYMPDDDRISALKANVEARMADWSSGVVVTIHTGNNLSLEFRSPDS</sequence>
<dbReference type="Proteomes" id="UP001620520">
    <property type="component" value="Unassembled WGS sequence"/>
</dbReference>
<dbReference type="EMBL" id="JBIYEW010000003">
    <property type="protein sequence ID" value="MFK4637270.1"/>
    <property type="molecule type" value="Genomic_DNA"/>
</dbReference>
<comment type="caution">
    <text evidence="1">The sequence shown here is derived from an EMBL/GenBank/DDBJ whole genome shotgun (WGS) entry which is preliminary data.</text>
</comment>
<reference evidence="1 2" key="1">
    <citation type="submission" date="2024-10" db="EMBL/GenBank/DDBJ databases">
        <title>Novel secondary metabolite-producing bacteria for plant disease control.</title>
        <authorList>
            <person name="Chevrette M."/>
        </authorList>
    </citation>
    <scope>NUCLEOTIDE SEQUENCE [LARGE SCALE GENOMIC DNA]</scope>
    <source>
        <strain evidence="1 2">J30 TE3557</strain>
    </source>
</reference>
<proteinExistence type="predicted"/>
<accession>A0ABW8N2Q6</accession>
<protein>
    <submittedName>
        <fullName evidence="1">Uncharacterized protein</fullName>
    </submittedName>
</protein>